<evidence type="ECO:0000256" key="3">
    <source>
        <dbReference type="HAMAP-Rule" id="MF_00524"/>
    </source>
</evidence>
<feature type="region of interest" description="Disordered" evidence="5">
    <location>
        <begin position="209"/>
        <end position="231"/>
    </location>
</feature>
<dbReference type="CDD" id="cd24008">
    <property type="entry name" value="ASKHA_NBD_GLK"/>
    <property type="match status" value="1"/>
</dbReference>
<dbReference type="GO" id="GO:0004340">
    <property type="term" value="F:glucokinase activity"/>
    <property type="evidence" value="ECO:0007669"/>
    <property type="project" value="UniProtKB-UniRule"/>
</dbReference>
<evidence type="ECO:0000256" key="2">
    <source>
        <dbReference type="ARBA" id="ARBA00022777"/>
    </source>
</evidence>
<comment type="catalytic activity">
    <reaction evidence="3">
        <text>D-glucose + ATP = D-glucose 6-phosphate + ADP + H(+)</text>
        <dbReference type="Rhea" id="RHEA:17825"/>
        <dbReference type="ChEBI" id="CHEBI:4167"/>
        <dbReference type="ChEBI" id="CHEBI:15378"/>
        <dbReference type="ChEBI" id="CHEBI:30616"/>
        <dbReference type="ChEBI" id="CHEBI:61548"/>
        <dbReference type="ChEBI" id="CHEBI:456216"/>
        <dbReference type="EC" id="2.7.1.2"/>
    </reaction>
</comment>
<dbReference type="Gene3D" id="3.30.420.40">
    <property type="match status" value="1"/>
</dbReference>
<dbReference type="NCBIfam" id="TIGR00749">
    <property type="entry name" value="glk"/>
    <property type="match status" value="1"/>
</dbReference>
<dbReference type="AlphaFoldDB" id="A1WIT0"/>
<dbReference type="SUPFAM" id="SSF53067">
    <property type="entry name" value="Actin-like ATPase domain"/>
    <property type="match status" value="1"/>
</dbReference>
<comment type="subcellular location">
    <subcellularLocation>
        <location evidence="3">Cytoplasm</location>
    </subcellularLocation>
</comment>
<dbReference type="HOGENOM" id="CLU_042582_1_0_4"/>
<dbReference type="HAMAP" id="MF_00524">
    <property type="entry name" value="Glucokinase"/>
    <property type="match status" value="1"/>
</dbReference>
<dbReference type="GeneID" id="76460390"/>
<dbReference type="InterPro" id="IPR050201">
    <property type="entry name" value="Bacterial_glucokinase"/>
</dbReference>
<keyword evidence="3" id="KW-0963">Cytoplasm</keyword>
<dbReference type="STRING" id="391735.Veis_1783"/>
<evidence type="ECO:0000256" key="4">
    <source>
        <dbReference type="RuleBase" id="RU004046"/>
    </source>
</evidence>
<evidence type="ECO:0000256" key="5">
    <source>
        <dbReference type="SAM" id="MobiDB-lite"/>
    </source>
</evidence>
<keyword evidence="3" id="KW-0547">Nucleotide-binding</keyword>
<dbReference type="GO" id="GO:0005829">
    <property type="term" value="C:cytosol"/>
    <property type="evidence" value="ECO:0007669"/>
    <property type="project" value="TreeGrafter"/>
</dbReference>
<dbReference type="InterPro" id="IPR043129">
    <property type="entry name" value="ATPase_NBD"/>
</dbReference>
<dbReference type="Proteomes" id="UP000000374">
    <property type="component" value="Chromosome"/>
</dbReference>
<dbReference type="GO" id="GO:0005524">
    <property type="term" value="F:ATP binding"/>
    <property type="evidence" value="ECO:0007669"/>
    <property type="project" value="UniProtKB-UniRule"/>
</dbReference>
<accession>A1WIT0</accession>
<proteinExistence type="inferred from homology"/>
<dbReference type="InterPro" id="IPR003836">
    <property type="entry name" value="Glucokinase"/>
</dbReference>
<organism evidence="6 7">
    <name type="scientific">Verminephrobacter eiseniae (strain EF01-2)</name>
    <dbReference type="NCBI Taxonomy" id="391735"/>
    <lineage>
        <taxon>Bacteria</taxon>
        <taxon>Pseudomonadati</taxon>
        <taxon>Pseudomonadota</taxon>
        <taxon>Betaproteobacteria</taxon>
        <taxon>Burkholderiales</taxon>
        <taxon>Comamonadaceae</taxon>
        <taxon>Verminephrobacter</taxon>
    </lineage>
</organism>
<dbReference type="GO" id="GO:0005536">
    <property type="term" value="F:D-glucose binding"/>
    <property type="evidence" value="ECO:0007669"/>
    <property type="project" value="InterPro"/>
</dbReference>
<feature type="binding site" evidence="3">
    <location>
        <begin position="8"/>
        <end position="13"/>
    </location>
    <ligand>
        <name>ATP</name>
        <dbReference type="ChEBI" id="CHEBI:30616"/>
    </ligand>
</feature>
<dbReference type="Gene3D" id="3.40.367.20">
    <property type="match status" value="1"/>
</dbReference>
<keyword evidence="3" id="KW-0324">Glycolysis</keyword>
<keyword evidence="7" id="KW-1185">Reference proteome</keyword>
<gene>
    <name evidence="3" type="primary">glk</name>
    <name evidence="6" type="ordered locus">Veis_1783</name>
</gene>
<dbReference type="GO" id="GO:0006096">
    <property type="term" value="P:glycolytic process"/>
    <property type="evidence" value="ECO:0007669"/>
    <property type="project" value="UniProtKB-UniRule"/>
</dbReference>
<dbReference type="eggNOG" id="COG0837">
    <property type="taxonomic scope" value="Bacteria"/>
</dbReference>
<dbReference type="EMBL" id="CP000542">
    <property type="protein sequence ID" value="ABM57537.1"/>
    <property type="molecule type" value="Genomic_DNA"/>
</dbReference>
<dbReference type="PANTHER" id="PTHR47690:SF1">
    <property type="entry name" value="GLUCOKINASE"/>
    <property type="match status" value="1"/>
</dbReference>
<dbReference type="Pfam" id="PF02685">
    <property type="entry name" value="Glucokinase"/>
    <property type="match status" value="1"/>
</dbReference>
<evidence type="ECO:0000256" key="1">
    <source>
        <dbReference type="ARBA" id="ARBA00022679"/>
    </source>
</evidence>
<dbReference type="EC" id="2.7.1.2" evidence="3"/>
<dbReference type="RefSeq" id="WP_011809544.1">
    <property type="nucleotide sequence ID" value="NC_008786.1"/>
</dbReference>
<evidence type="ECO:0000313" key="7">
    <source>
        <dbReference type="Proteomes" id="UP000000374"/>
    </source>
</evidence>
<keyword evidence="2 3" id="KW-0418">Kinase</keyword>
<protein>
    <recommendedName>
        <fullName evidence="3">Glucokinase</fullName>
        <ecNumber evidence="3">2.7.1.2</ecNumber>
    </recommendedName>
    <alternativeName>
        <fullName evidence="3">Glucose kinase</fullName>
    </alternativeName>
</protein>
<reference evidence="7" key="1">
    <citation type="submission" date="2006-12" db="EMBL/GenBank/DDBJ databases">
        <title>Complete sequence of chromosome 1 of Verminephrobacter eiseniae EF01-2.</title>
        <authorList>
            <person name="Copeland A."/>
            <person name="Lucas S."/>
            <person name="Lapidus A."/>
            <person name="Barry K."/>
            <person name="Detter J.C."/>
            <person name="Glavina del Rio T."/>
            <person name="Dalin E."/>
            <person name="Tice H."/>
            <person name="Pitluck S."/>
            <person name="Chertkov O."/>
            <person name="Brettin T."/>
            <person name="Bruce D."/>
            <person name="Han C."/>
            <person name="Tapia R."/>
            <person name="Gilna P."/>
            <person name="Schmutz J."/>
            <person name="Larimer F."/>
            <person name="Land M."/>
            <person name="Hauser L."/>
            <person name="Kyrpides N."/>
            <person name="Kim E."/>
            <person name="Stahl D."/>
            <person name="Richardson P."/>
        </authorList>
    </citation>
    <scope>NUCLEOTIDE SEQUENCE [LARGE SCALE GENOMIC DNA]</scope>
    <source>
        <strain evidence="7">EF01-2</strain>
    </source>
</reference>
<name>A1WIT0_VEREI</name>
<dbReference type="PANTHER" id="PTHR47690">
    <property type="entry name" value="GLUCOKINASE"/>
    <property type="match status" value="1"/>
</dbReference>
<dbReference type="KEGG" id="vei:Veis_1783"/>
<comment type="similarity">
    <text evidence="3 4">Belongs to the bacterial glucokinase family.</text>
</comment>
<evidence type="ECO:0000313" key="6">
    <source>
        <dbReference type="EMBL" id="ABM57537.1"/>
    </source>
</evidence>
<sequence>MNPLRLLADIGGTNIRLAWQDQPGGPLHDTRVLPCANYPTVAAAITAYLAEQGLATPREAALGMANPVTGDAVRMTNHSWSFSQRALRAQLGLQRLLVLNDFTALALALPLLRPEQLRQVGGGAAVAGSAVVLIGPGTGLGVSGLVFPPGSHGGVPLSGEGGHVSLAAQTQQEFDVLRILQARYGHASAERAVCGAGLVDLYQALRQLAPSNPSGPSGGPSGPLGASDPSTAAQVTERALQGSDPIALQALEMFCGFLGSVAGNLALTLGAHGGVYIGGGMVPRLGTWFDRSTFRPRFEAKGRFQTYLAAIPCWIIDPGATPALHGAARALDIAGSA</sequence>
<dbReference type="OrthoDB" id="257751at2"/>
<keyword evidence="1 3" id="KW-0808">Transferase</keyword>
<keyword evidence="3" id="KW-0067">ATP-binding</keyword>